<dbReference type="EMBL" id="JBHSOA010000009">
    <property type="protein sequence ID" value="MFC5851299.1"/>
    <property type="molecule type" value="Genomic_DNA"/>
</dbReference>
<accession>A0ABW1DSE0</accession>
<dbReference type="InterPro" id="IPR047951">
    <property type="entry name" value="Transpos_ISL3"/>
</dbReference>
<sequence length="537" mass="59331">MSDVIVEDVLFPDLDGLLVQDVQLVGDEVQVAARTCATGAGCPTCGALSLRVHSGYERRLTDAAVGGRRVVVRLRVRRFRCATAWCPRTTFVEQVAGLTFRHGRRSARLHTNLQAIALMLAGRAGARLAKALDTSVSRSTLLRLIRALPDPQISTPRVLGVDDFALRKGHVYGTILINVETRRPVDVLPDREAATLTRWLVDHPGVEVICRDRASAYAEGSRLGAPAAVQVADRWHLWHNLCEAVDRCVTRHSSDLREPAQVPTQAATAAAVAELESAARAGKVVGSAHRYADRTRERHRAVHDLLDRGHSQRAIAHELGLARNTVRRFARAATPEELSTGKWQNLPSILDPFKPYLHQRWQEGCTNARTLFEEIRSAGFRGQCTIVREYLRPLRSGLNPAGRAPKPPSVRDVTGWITKHPDSLTSEETVKIKSILARCPQLSTAAAHVRSFAEMMRDRAGHHLTEWLTEAHATDLPELQSFVVGIRSDLEAVTAGLTLPFSSGAVEGQVNRIKMLKRQMFGRAGVDLLRKRILLSR</sequence>
<comment type="caution">
    <text evidence="2">The sequence shown here is derived from an EMBL/GenBank/DDBJ whole genome shotgun (WGS) entry which is preliminary data.</text>
</comment>
<dbReference type="Pfam" id="PF14690">
    <property type="entry name" value="Zn_ribbon_ISL3"/>
    <property type="match status" value="1"/>
</dbReference>
<dbReference type="Proteomes" id="UP001596180">
    <property type="component" value="Unassembled WGS sequence"/>
</dbReference>
<organism evidence="2 3">
    <name type="scientific">Streptomyces chlorus</name>
    <dbReference type="NCBI Taxonomy" id="887452"/>
    <lineage>
        <taxon>Bacteria</taxon>
        <taxon>Bacillati</taxon>
        <taxon>Actinomycetota</taxon>
        <taxon>Actinomycetes</taxon>
        <taxon>Kitasatosporales</taxon>
        <taxon>Streptomycetaceae</taxon>
        <taxon>Streptomyces</taxon>
    </lineage>
</organism>
<gene>
    <name evidence="2" type="ORF">ACFPZI_05470</name>
</gene>
<keyword evidence="3" id="KW-1185">Reference proteome</keyword>
<proteinExistence type="predicted"/>
<evidence type="ECO:0000259" key="1">
    <source>
        <dbReference type="PROSITE" id="PS50531"/>
    </source>
</evidence>
<dbReference type="InterPro" id="IPR002560">
    <property type="entry name" value="Transposase_DDE"/>
</dbReference>
<dbReference type="InterPro" id="IPR017894">
    <property type="entry name" value="HTH_IS21_transposase_type"/>
</dbReference>
<evidence type="ECO:0000313" key="2">
    <source>
        <dbReference type="EMBL" id="MFC5851299.1"/>
    </source>
</evidence>
<dbReference type="RefSeq" id="WP_381358909.1">
    <property type="nucleotide sequence ID" value="NZ_JBHSOA010000009.1"/>
</dbReference>
<dbReference type="PANTHER" id="PTHR33498:SF1">
    <property type="entry name" value="TRANSPOSASE FOR INSERTION SEQUENCE ELEMENT IS1557"/>
    <property type="match status" value="1"/>
</dbReference>
<reference evidence="3" key="1">
    <citation type="journal article" date="2019" name="Int. J. Syst. Evol. Microbiol.">
        <title>The Global Catalogue of Microorganisms (GCM) 10K type strain sequencing project: providing services to taxonomists for standard genome sequencing and annotation.</title>
        <authorList>
            <consortium name="The Broad Institute Genomics Platform"/>
            <consortium name="The Broad Institute Genome Sequencing Center for Infectious Disease"/>
            <person name="Wu L."/>
            <person name="Ma J."/>
        </authorList>
    </citation>
    <scope>NUCLEOTIDE SEQUENCE [LARGE SCALE GENOMIC DNA]</scope>
    <source>
        <strain evidence="3">JCM 10411</strain>
    </source>
</reference>
<dbReference type="PANTHER" id="PTHR33498">
    <property type="entry name" value="TRANSPOSASE FOR INSERTION SEQUENCE ELEMENT IS1557"/>
    <property type="match status" value="1"/>
</dbReference>
<dbReference type="PROSITE" id="PS50531">
    <property type="entry name" value="HTH_IS21"/>
    <property type="match status" value="1"/>
</dbReference>
<dbReference type="Pfam" id="PF01610">
    <property type="entry name" value="DDE_Tnp_ISL3"/>
    <property type="match status" value="2"/>
</dbReference>
<dbReference type="InterPro" id="IPR029261">
    <property type="entry name" value="Transposase_Znf"/>
</dbReference>
<feature type="domain" description="HTH IS21-type" evidence="1">
    <location>
        <begin position="297"/>
        <end position="361"/>
    </location>
</feature>
<protein>
    <submittedName>
        <fullName evidence="2">ISL3 family transposase</fullName>
    </submittedName>
</protein>
<evidence type="ECO:0000313" key="3">
    <source>
        <dbReference type="Proteomes" id="UP001596180"/>
    </source>
</evidence>
<dbReference type="NCBIfam" id="NF033550">
    <property type="entry name" value="transpos_ISL3"/>
    <property type="match status" value="1"/>
</dbReference>
<name>A0ABW1DSE0_9ACTN</name>